<sequence>NERNDYGNVQSENNEETEDNEKSKEEENNQQYKKKIQDSIKFAEKTLKEKISNGQKARYSSVILYSKLLLSGEKKIEASLTVAKVHRCGEYRARCIRKWAEYCFEGNPIPPSYRGTLPSKSLLYDEFISARIATYLRSNKFHVNPAM</sequence>
<accession>A0A9N9E6Y6</accession>
<feature type="non-terminal residue" evidence="2">
    <location>
        <position position="1"/>
    </location>
</feature>
<dbReference type="Proteomes" id="UP000789706">
    <property type="component" value="Unassembled WGS sequence"/>
</dbReference>
<evidence type="ECO:0000313" key="2">
    <source>
        <dbReference type="EMBL" id="CAG8665013.1"/>
    </source>
</evidence>
<proteinExistence type="predicted"/>
<keyword evidence="3" id="KW-1185">Reference proteome</keyword>
<gene>
    <name evidence="2" type="ORF">DEBURN_LOCUS11891</name>
</gene>
<protein>
    <submittedName>
        <fullName evidence="2">253_t:CDS:1</fullName>
    </submittedName>
</protein>
<organism evidence="2 3">
    <name type="scientific">Diversispora eburnea</name>
    <dbReference type="NCBI Taxonomy" id="1213867"/>
    <lineage>
        <taxon>Eukaryota</taxon>
        <taxon>Fungi</taxon>
        <taxon>Fungi incertae sedis</taxon>
        <taxon>Mucoromycota</taxon>
        <taxon>Glomeromycotina</taxon>
        <taxon>Glomeromycetes</taxon>
        <taxon>Diversisporales</taxon>
        <taxon>Diversisporaceae</taxon>
        <taxon>Diversispora</taxon>
    </lineage>
</organism>
<feature type="non-terminal residue" evidence="2">
    <location>
        <position position="147"/>
    </location>
</feature>
<name>A0A9N9E6Y6_9GLOM</name>
<evidence type="ECO:0000256" key="1">
    <source>
        <dbReference type="SAM" id="MobiDB-lite"/>
    </source>
</evidence>
<evidence type="ECO:0000313" key="3">
    <source>
        <dbReference type="Proteomes" id="UP000789706"/>
    </source>
</evidence>
<dbReference type="OrthoDB" id="2439417at2759"/>
<dbReference type="EMBL" id="CAJVPK010009113">
    <property type="protein sequence ID" value="CAG8665013.1"/>
    <property type="molecule type" value="Genomic_DNA"/>
</dbReference>
<dbReference type="AlphaFoldDB" id="A0A9N9E6Y6"/>
<feature type="region of interest" description="Disordered" evidence="1">
    <location>
        <begin position="1"/>
        <end position="35"/>
    </location>
</feature>
<reference evidence="2" key="1">
    <citation type="submission" date="2021-06" db="EMBL/GenBank/DDBJ databases">
        <authorList>
            <person name="Kallberg Y."/>
            <person name="Tangrot J."/>
            <person name="Rosling A."/>
        </authorList>
    </citation>
    <scope>NUCLEOTIDE SEQUENCE</scope>
    <source>
        <strain evidence="2">AZ414A</strain>
    </source>
</reference>
<comment type="caution">
    <text evidence="2">The sequence shown here is derived from an EMBL/GenBank/DDBJ whole genome shotgun (WGS) entry which is preliminary data.</text>
</comment>